<keyword evidence="1" id="KW-0732">Signal</keyword>
<dbReference type="EMBL" id="LFZO01000025">
    <property type="protein sequence ID" value="KXT17145.1"/>
    <property type="molecule type" value="Genomic_DNA"/>
</dbReference>
<gene>
    <name evidence="2" type="ORF">AC579_2021</name>
</gene>
<protein>
    <submittedName>
        <fullName evidence="2">Uncharacterized protein</fullName>
    </submittedName>
</protein>
<dbReference type="OrthoDB" id="3937708at2759"/>
<evidence type="ECO:0000313" key="2">
    <source>
        <dbReference type="EMBL" id="KXT17145.1"/>
    </source>
</evidence>
<evidence type="ECO:0000313" key="3">
    <source>
        <dbReference type="Proteomes" id="UP000073492"/>
    </source>
</evidence>
<comment type="caution">
    <text evidence="2">The sequence shown here is derived from an EMBL/GenBank/DDBJ whole genome shotgun (WGS) entry which is preliminary data.</text>
</comment>
<name>A0A139IR41_9PEZI</name>
<sequence>MQPCLLFAAVAIARPAGVVAETLDTNAGLGSIKAGISKRLDLFANLLSRDDPKEDNEDFDYDEDSICYSYGIDYQNGGSYFIDIRSNASFTCVSQFESCVEDTYSNIILVNDDTGDQVLCSDVATTPDLVSQMSTCPITKDDMTSGDWSIIAIGNNGDGSPFGWQRDFYLTVGIPQTITITSTLTFSETTTPVATVTSTSTIPTTTNVPNKSTVTIAAYTRTLTVTPKPFITTTSKIITRTFDRWTRTVSTVTKTVCPTCTVPPRPSNPDPECRIKPTVVPIPKGLSINVSNKARRADTPLNAEQLRKRFAQLRATRERLAARVDVDRRSPDAPIITETDPVPASTTRTFTAATSTFTDVSLTTSTATITDPPTTVKKGTKTVTTTLAPKTRTITKIGYTITYKTKTMAKTWTYTTTATPAASVTACSEKGGHFGSIW</sequence>
<dbReference type="STRING" id="113226.A0A139IR41"/>
<accession>A0A139IR41</accession>
<feature type="signal peptide" evidence="1">
    <location>
        <begin position="1"/>
        <end position="20"/>
    </location>
</feature>
<proteinExistence type="predicted"/>
<evidence type="ECO:0000256" key="1">
    <source>
        <dbReference type="SAM" id="SignalP"/>
    </source>
</evidence>
<dbReference type="AlphaFoldDB" id="A0A139IR41"/>
<keyword evidence="3" id="KW-1185">Reference proteome</keyword>
<dbReference type="Proteomes" id="UP000073492">
    <property type="component" value="Unassembled WGS sequence"/>
</dbReference>
<reference evidence="2 3" key="1">
    <citation type="submission" date="2015-07" db="EMBL/GenBank/DDBJ databases">
        <title>Comparative genomics of the Sigatoka disease complex on banana suggests a link between parallel evolutionary changes in Pseudocercospora fijiensis and Pseudocercospora eumusae and increased virulence on the banana host.</title>
        <authorList>
            <person name="Chang T.-C."/>
            <person name="Salvucci A."/>
            <person name="Crous P.W."/>
            <person name="Stergiopoulos I."/>
        </authorList>
    </citation>
    <scope>NUCLEOTIDE SEQUENCE [LARGE SCALE GENOMIC DNA]</scope>
    <source>
        <strain evidence="2 3">CBS 116634</strain>
    </source>
</reference>
<dbReference type="EMBL" id="LFZO01000025">
    <property type="protein sequence ID" value="KXT17146.1"/>
    <property type="molecule type" value="Genomic_DNA"/>
</dbReference>
<feature type="chain" id="PRO_5007807148" evidence="1">
    <location>
        <begin position="21"/>
        <end position="438"/>
    </location>
</feature>
<organism evidence="2 3">
    <name type="scientific">Pseudocercospora musae</name>
    <dbReference type="NCBI Taxonomy" id="113226"/>
    <lineage>
        <taxon>Eukaryota</taxon>
        <taxon>Fungi</taxon>
        <taxon>Dikarya</taxon>
        <taxon>Ascomycota</taxon>
        <taxon>Pezizomycotina</taxon>
        <taxon>Dothideomycetes</taxon>
        <taxon>Dothideomycetidae</taxon>
        <taxon>Mycosphaerellales</taxon>
        <taxon>Mycosphaerellaceae</taxon>
        <taxon>Pseudocercospora</taxon>
    </lineage>
</organism>